<evidence type="ECO:0000313" key="1">
    <source>
        <dbReference type="EMBL" id="PRP86840.1"/>
    </source>
</evidence>
<accession>A0A2P6NSD2</accession>
<evidence type="ECO:0000313" key="2">
    <source>
        <dbReference type="Proteomes" id="UP000241769"/>
    </source>
</evidence>
<dbReference type="InParanoid" id="A0A2P6NSD2"/>
<gene>
    <name evidence="1" type="ORF">PROFUN_05057</name>
</gene>
<dbReference type="EMBL" id="MDYQ01000026">
    <property type="protein sequence ID" value="PRP86840.1"/>
    <property type="molecule type" value="Genomic_DNA"/>
</dbReference>
<reference evidence="1 2" key="1">
    <citation type="journal article" date="2018" name="Genome Biol. Evol.">
        <title>Multiple Roots of Fruiting Body Formation in Amoebozoa.</title>
        <authorList>
            <person name="Hillmann F."/>
            <person name="Forbes G."/>
            <person name="Novohradska S."/>
            <person name="Ferling I."/>
            <person name="Riege K."/>
            <person name="Groth M."/>
            <person name="Westermann M."/>
            <person name="Marz M."/>
            <person name="Spaller T."/>
            <person name="Winckler T."/>
            <person name="Schaap P."/>
            <person name="Glockner G."/>
        </authorList>
    </citation>
    <scope>NUCLEOTIDE SEQUENCE [LARGE SCALE GENOMIC DNA]</scope>
    <source>
        <strain evidence="1 2">Jena</strain>
    </source>
</reference>
<comment type="caution">
    <text evidence="1">The sequence shown here is derived from an EMBL/GenBank/DDBJ whole genome shotgun (WGS) entry which is preliminary data.</text>
</comment>
<keyword evidence="2" id="KW-1185">Reference proteome</keyword>
<protein>
    <submittedName>
        <fullName evidence="1">Uncharacterized protein</fullName>
    </submittedName>
</protein>
<name>A0A2P6NSD2_9EUKA</name>
<dbReference type="AlphaFoldDB" id="A0A2P6NSD2"/>
<dbReference type="Proteomes" id="UP000241769">
    <property type="component" value="Unassembled WGS sequence"/>
</dbReference>
<organism evidence="1 2">
    <name type="scientific">Planoprotostelium fungivorum</name>
    <dbReference type="NCBI Taxonomy" id="1890364"/>
    <lineage>
        <taxon>Eukaryota</taxon>
        <taxon>Amoebozoa</taxon>
        <taxon>Evosea</taxon>
        <taxon>Variosea</taxon>
        <taxon>Cavosteliida</taxon>
        <taxon>Cavosteliaceae</taxon>
        <taxon>Planoprotostelium</taxon>
    </lineage>
</organism>
<sequence>MFQIISPARPKKKYARVELNILALVLLNAMVKGGQQNRPAERLYDT</sequence>
<proteinExistence type="predicted"/>